<keyword evidence="4 6" id="KW-1133">Transmembrane helix</keyword>
<dbReference type="AlphaFoldDB" id="B1TBB2"/>
<dbReference type="Pfam" id="PF04347">
    <property type="entry name" value="FliO"/>
    <property type="match status" value="1"/>
</dbReference>
<dbReference type="Proteomes" id="UP000004814">
    <property type="component" value="Unassembled WGS sequence"/>
</dbReference>
<dbReference type="GO" id="GO:0016020">
    <property type="term" value="C:membrane"/>
    <property type="evidence" value="ECO:0007669"/>
    <property type="project" value="InterPro"/>
</dbReference>
<dbReference type="GO" id="GO:0044781">
    <property type="term" value="P:bacterial-type flagellum organization"/>
    <property type="evidence" value="ECO:0007669"/>
    <property type="project" value="InterPro"/>
</dbReference>
<keyword evidence="5 6" id="KW-0472">Membrane</keyword>
<dbReference type="PATRIC" id="fig|396597.7.peg.2592"/>
<evidence type="ECO:0000256" key="4">
    <source>
        <dbReference type="ARBA" id="ARBA00022989"/>
    </source>
</evidence>
<comment type="caution">
    <text evidence="7">The sequence shown here is derived from an EMBL/GenBank/DDBJ whole genome shotgun (WGS) entry which is preliminary data.</text>
</comment>
<evidence type="ECO:0000256" key="2">
    <source>
        <dbReference type="ARBA" id="ARBA00022475"/>
    </source>
</evidence>
<keyword evidence="3 6" id="KW-0812">Transmembrane</keyword>
<evidence type="ECO:0000256" key="6">
    <source>
        <dbReference type="SAM" id="Phobius"/>
    </source>
</evidence>
<dbReference type="EMBL" id="ABLK01000215">
    <property type="protein sequence ID" value="EDT39136.1"/>
    <property type="molecule type" value="Genomic_DNA"/>
</dbReference>
<feature type="transmembrane region" description="Helical" evidence="6">
    <location>
        <begin position="41"/>
        <end position="62"/>
    </location>
</feature>
<evidence type="ECO:0008006" key="9">
    <source>
        <dbReference type="Google" id="ProtNLM"/>
    </source>
</evidence>
<evidence type="ECO:0000256" key="5">
    <source>
        <dbReference type="ARBA" id="ARBA00023136"/>
    </source>
</evidence>
<evidence type="ECO:0000256" key="3">
    <source>
        <dbReference type="ARBA" id="ARBA00022692"/>
    </source>
</evidence>
<organism evidence="7 8">
    <name type="scientific">Burkholderia ambifaria MEX-5</name>
    <dbReference type="NCBI Taxonomy" id="396597"/>
    <lineage>
        <taxon>Bacteria</taxon>
        <taxon>Pseudomonadati</taxon>
        <taxon>Pseudomonadota</taxon>
        <taxon>Betaproteobacteria</taxon>
        <taxon>Burkholderiales</taxon>
        <taxon>Burkholderiaceae</taxon>
        <taxon>Burkholderia</taxon>
        <taxon>Burkholderia cepacia complex</taxon>
    </lineage>
</organism>
<gene>
    <name evidence="7" type="ORF">BamMEX5DRAFT_5078</name>
</gene>
<protein>
    <recommendedName>
        <fullName evidence="9">Flagellar biosynthesis protein FliO</fullName>
    </recommendedName>
</protein>
<accession>B1TBB2</accession>
<dbReference type="RefSeq" id="WP_006760879.1">
    <property type="nucleotide sequence ID" value="NZ_ABLK01000215.1"/>
</dbReference>
<comment type="subcellular location">
    <subcellularLocation>
        <location evidence="1">Cell membrane</location>
    </subcellularLocation>
</comment>
<name>B1TBB2_9BURK</name>
<evidence type="ECO:0000256" key="1">
    <source>
        <dbReference type="ARBA" id="ARBA00004236"/>
    </source>
</evidence>
<reference evidence="7 8" key="1">
    <citation type="submission" date="2008-03" db="EMBL/GenBank/DDBJ databases">
        <title>Sequencing of the draft genome and assembly of Burkholderia ambifaria MEX-5.</title>
        <authorList>
            <consortium name="US DOE Joint Genome Institute (JGI-PGF)"/>
            <person name="Copeland A."/>
            <person name="Lucas S."/>
            <person name="Lapidus A."/>
            <person name="Glavina del Rio T."/>
            <person name="Dalin E."/>
            <person name="Tice H."/>
            <person name="Bruce D."/>
            <person name="Goodwin L."/>
            <person name="Pitluck S."/>
            <person name="Larimer F."/>
            <person name="Land M.L."/>
            <person name="Hauser L."/>
            <person name="Tiedje J."/>
            <person name="Richardson P."/>
        </authorList>
    </citation>
    <scope>NUCLEOTIDE SEQUENCE [LARGE SCALE GENOMIC DNA]</scope>
    <source>
        <strain evidence="7 8">MEX-5</strain>
    </source>
</reference>
<evidence type="ECO:0000313" key="8">
    <source>
        <dbReference type="Proteomes" id="UP000004814"/>
    </source>
</evidence>
<keyword evidence="2" id="KW-1003">Cell membrane</keyword>
<proteinExistence type="predicted"/>
<evidence type="ECO:0000313" key="7">
    <source>
        <dbReference type="EMBL" id="EDT39136.1"/>
    </source>
</evidence>
<dbReference type="InterPro" id="IPR022781">
    <property type="entry name" value="Flagellar_biosynth_FliO"/>
</dbReference>
<sequence length="130" mass="13719">MPSFDSLSKLLPASAASTPGTDTGANYPLALAPTLGNGIDLYRIGGALLFCAVLGIVAMLALRRYGFARLEGRAGPSARKRLTIVETARLAPRATLHLIEYDERRVLVVLHANGVSLLDAHARPSTEAAP</sequence>